<feature type="transmembrane region" description="Helical" evidence="1">
    <location>
        <begin position="217"/>
        <end position="239"/>
    </location>
</feature>
<gene>
    <name evidence="3" type="ORF">C8F04DRAFT_1396272</name>
</gene>
<keyword evidence="1" id="KW-1133">Transmembrane helix</keyword>
<evidence type="ECO:0000313" key="3">
    <source>
        <dbReference type="EMBL" id="KAJ7033033.1"/>
    </source>
</evidence>
<evidence type="ECO:0000256" key="1">
    <source>
        <dbReference type="SAM" id="Phobius"/>
    </source>
</evidence>
<proteinExistence type="predicted"/>
<keyword evidence="1" id="KW-0812">Transmembrane</keyword>
<protein>
    <submittedName>
        <fullName evidence="3">Uncharacterized protein</fullName>
    </submittedName>
</protein>
<feature type="signal peptide" evidence="2">
    <location>
        <begin position="1"/>
        <end position="21"/>
    </location>
</feature>
<dbReference type="EMBL" id="JARJCM010000068">
    <property type="protein sequence ID" value="KAJ7033033.1"/>
    <property type="molecule type" value="Genomic_DNA"/>
</dbReference>
<evidence type="ECO:0000256" key="2">
    <source>
        <dbReference type="SAM" id="SignalP"/>
    </source>
</evidence>
<sequence>MRFSFSIRRVFFFLAPHLALASIAQGDFIFWGLGADVCVLRIPLLGLFHALARRVADRRRLGRLCARLRVSCLCALFVLSRWCRSLEARLRANRIVAYMRLWARICRAFLLADVILAPALPSRVVSSFFPRIPSFRLSVRRSLRPYVRILDAYIVLFSSLADIMLDSERVRSCLGARASSAAMVSFEPLEGGALVVLSAAGGTSLRRRERRICGCDVLLFFLVFYILPTYYTILSFLAIRPLLPLRSWTRPPSFS</sequence>
<keyword evidence="2" id="KW-0732">Signal</keyword>
<accession>A0AAD6SV80</accession>
<keyword evidence="4" id="KW-1185">Reference proteome</keyword>
<dbReference type="Proteomes" id="UP001218188">
    <property type="component" value="Unassembled WGS sequence"/>
</dbReference>
<feature type="transmembrane region" description="Helical" evidence="1">
    <location>
        <begin position="31"/>
        <end position="52"/>
    </location>
</feature>
<evidence type="ECO:0000313" key="4">
    <source>
        <dbReference type="Proteomes" id="UP001218188"/>
    </source>
</evidence>
<organism evidence="3 4">
    <name type="scientific">Mycena alexandri</name>
    <dbReference type="NCBI Taxonomy" id="1745969"/>
    <lineage>
        <taxon>Eukaryota</taxon>
        <taxon>Fungi</taxon>
        <taxon>Dikarya</taxon>
        <taxon>Basidiomycota</taxon>
        <taxon>Agaricomycotina</taxon>
        <taxon>Agaricomycetes</taxon>
        <taxon>Agaricomycetidae</taxon>
        <taxon>Agaricales</taxon>
        <taxon>Marasmiineae</taxon>
        <taxon>Mycenaceae</taxon>
        <taxon>Mycena</taxon>
    </lineage>
</organism>
<comment type="caution">
    <text evidence="3">The sequence shown here is derived from an EMBL/GenBank/DDBJ whole genome shotgun (WGS) entry which is preliminary data.</text>
</comment>
<feature type="chain" id="PRO_5042229730" evidence="2">
    <location>
        <begin position="22"/>
        <end position="255"/>
    </location>
</feature>
<dbReference type="AlphaFoldDB" id="A0AAD6SV80"/>
<name>A0AAD6SV80_9AGAR</name>
<keyword evidence="1" id="KW-0472">Membrane</keyword>
<reference evidence="3" key="1">
    <citation type="submission" date="2023-03" db="EMBL/GenBank/DDBJ databases">
        <title>Massive genome expansion in bonnet fungi (Mycena s.s.) driven by repeated elements and novel gene families across ecological guilds.</title>
        <authorList>
            <consortium name="Lawrence Berkeley National Laboratory"/>
            <person name="Harder C.B."/>
            <person name="Miyauchi S."/>
            <person name="Viragh M."/>
            <person name="Kuo A."/>
            <person name="Thoen E."/>
            <person name="Andreopoulos B."/>
            <person name="Lu D."/>
            <person name="Skrede I."/>
            <person name="Drula E."/>
            <person name="Henrissat B."/>
            <person name="Morin E."/>
            <person name="Kohler A."/>
            <person name="Barry K."/>
            <person name="LaButti K."/>
            <person name="Morin E."/>
            <person name="Salamov A."/>
            <person name="Lipzen A."/>
            <person name="Mereny Z."/>
            <person name="Hegedus B."/>
            <person name="Baldrian P."/>
            <person name="Stursova M."/>
            <person name="Weitz H."/>
            <person name="Taylor A."/>
            <person name="Grigoriev I.V."/>
            <person name="Nagy L.G."/>
            <person name="Martin F."/>
            <person name="Kauserud H."/>
        </authorList>
    </citation>
    <scope>NUCLEOTIDE SEQUENCE</scope>
    <source>
        <strain evidence="3">CBHHK200</strain>
    </source>
</reference>